<protein>
    <submittedName>
        <fullName evidence="1">Uncharacterized protein</fullName>
    </submittedName>
</protein>
<comment type="caution">
    <text evidence="1">The sequence shown here is derived from an EMBL/GenBank/DDBJ whole genome shotgun (WGS) entry which is preliminary data.</text>
</comment>
<organism evidence="1 2">
    <name type="scientific">Armillaria borealis</name>
    <dbReference type="NCBI Taxonomy" id="47425"/>
    <lineage>
        <taxon>Eukaryota</taxon>
        <taxon>Fungi</taxon>
        <taxon>Dikarya</taxon>
        <taxon>Basidiomycota</taxon>
        <taxon>Agaricomycotina</taxon>
        <taxon>Agaricomycetes</taxon>
        <taxon>Agaricomycetidae</taxon>
        <taxon>Agaricales</taxon>
        <taxon>Marasmiineae</taxon>
        <taxon>Physalacriaceae</taxon>
        <taxon>Armillaria</taxon>
    </lineage>
</organism>
<keyword evidence="2" id="KW-1185">Reference proteome</keyword>
<reference evidence="1" key="1">
    <citation type="submission" date="2023-06" db="EMBL/GenBank/DDBJ databases">
        <authorList>
            <consortium name="Lawrence Berkeley National Laboratory"/>
            <person name="Ahrendt S."/>
            <person name="Sahu N."/>
            <person name="Indic B."/>
            <person name="Wong-Bajracharya J."/>
            <person name="Merenyi Z."/>
            <person name="Ke H.-M."/>
            <person name="Monk M."/>
            <person name="Kocsube S."/>
            <person name="Drula E."/>
            <person name="Lipzen A."/>
            <person name="Balint B."/>
            <person name="Henrissat B."/>
            <person name="Andreopoulos B."/>
            <person name="Martin F.M."/>
            <person name="Harder C.B."/>
            <person name="Rigling D."/>
            <person name="Ford K.L."/>
            <person name="Foster G.D."/>
            <person name="Pangilinan J."/>
            <person name="Papanicolaou A."/>
            <person name="Barry K."/>
            <person name="LaButti K."/>
            <person name="Viragh M."/>
            <person name="Koriabine M."/>
            <person name="Yan M."/>
            <person name="Riley R."/>
            <person name="Champramary S."/>
            <person name="Plett K.L."/>
            <person name="Tsai I.J."/>
            <person name="Slot J."/>
            <person name="Sipos G."/>
            <person name="Plett J."/>
            <person name="Nagy L.G."/>
            <person name="Grigoriev I.V."/>
        </authorList>
    </citation>
    <scope>NUCLEOTIDE SEQUENCE</scope>
    <source>
        <strain evidence="1">FPL87.14</strain>
    </source>
</reference>
<gene>
    <name evidence="1" type="ORF">EV421DRAFT_1906799</name>
</gene>
<proteinExistence type="predicted"/>
<dbReference type="AlphaFoldDB" id="A0AA39J8T6"/>
<accession>A0AA39J8T6</accession>
<dbReference type="EMBL" id="JAUEPT010000044">
    <property type="protein sequence ID" value="KAK0438265.1"/>
    <property type="molecule type" value="Genomic_DNA"/>
</dbReference>
<sequence length="179" mass="19948">MGQEDNFTWTSIPAYHNLRICQDESIIILVHHDDMAMTRYTIQLYDAQTGATVFDPLHTNGSIMAVSDDGSKIVLYDWDSKAASLFDMALGGSSKVIAVFDNFVHRHAILFLGESKIAYILDECLIIRSLATGNIIFRHGIPEDQYYERGYSTIHATPDGARVVICGLLTCTVWDVGDI</sequence>
<evidence type="ECO:0000313" key="2">
    <source>
        <dbReference type="Proteomes" id="UP001175226"/>
    </source>
</evidence>
<dbReference type="Proteomes" id="UP001175226">
    <property type="component" value="Unassembled WGS sequence"/>
</dbReference>
<evidence type="ECO:0000313" key="1">
    <source>
        <dbReference type="EMBL" id="KAK0438265.1"/>
    </source>
</evidence>
<name>A0AA39J8T6_9AGAR</name>
<dbReference type="SUPFAM" id="SSF69304">
    <property type="entry name" value="Tricorn protease N-terminal domain"/>
    <property type="match status" value="1"/>
</dbReference>